<protein>
    <submittedName>
        <fullName evidence="1">Uncharacterized protein</fullName>
    </submittedName>
</protein>
<reference evidence="1 2" key="1">
    <citation type="submission" date="2015-01" db="EMBL/GenBank/DDBJ databases">
        <title>Genome Sequencing of Rickettsiales.</title>
        <authorList>
            <person name="Daugherty S.C."/>
            <person name="Su Q."/>
            <person name="Abolude K."/>
            <person name="Beier-Sexton M."/>
            <person name="Carlyon J.A."/>
            <person name="Carter R."/>
            <person name="Day N.P."/>
            <person name="Dumler S.J."/>
            <person name="Dyachenko V."/>
            <person name="Godinez A."/>
            <person name="Kurtti T.J."/>
            <person name="Lichay M."/>
            <person name="Mullins K.E."/>
            <person name="Ott S."/>
            <person name="Pappas-Brown V."/>
            <person name="Paris D.H."/>
            <person name="Patel P."/>
            <person name="Richards A.L."/>
            <person name="Sadzewicz L."/>
            <person name="Sears K."/>
            <person name="Seidman D."/>
            <person name="Sengamalay N."/>
            <person name="Stenos J."/>
            <person name="Tallon L.J."/>
            <person name="Vincent G."/>
            <person name="Fraser C.M."/>
            <person name="Munderloh U."/>
            <person name="Dunning-Hotopp J.C."/>
        </authorList>
    </citation>
    <scope>NUCLEOTIDE SEQUENCE [LARGE SCALE GENOMIC DNA]</scope>
    <source>
        <strain evidence="1 2">ApWI1</strain>
    </source>
</reference>
<comment type="caution">
    <text evidence="1">The sequence shown here is derived from an EMBL/GenBank/DDBJ whole genome shotgun (WGS) entry which is preliminary data.</text>
</comment>
<sequence length="37" mass="4282">MSTIQRYNAECELAIAEFSHTFPSFVRLFPAARACFR</sequence>
<dbReference type="Proteomes" id="UP000033622">
    <property type="component" value="Unassembled WGS sequence"/>
</dbReference>
<dbReference type="PATRIC" id="fig|1359155.3.peg.998"/>
<proteinExistence type="predicted"/>
<accession>A0A0F3PXC5</accession>
<evidence type="ECO:0000313" key="1">
    <source>
        <dbReference type="EMBL" id="KJV85030.1"/>
    </source>
</evidence>
<organism evidence="1 2">
    <name type="scientific">Anaplasma phagocytophilum str. ApWI1</name>
    <dbReference type="NCBI Taxonomy" id="1359155"/>
    <lineage>
        <taxon>Bacteria</taxon>
        <taxon>Pseudomonadati</taxon>
        <taxon>Pseudomonadota</taxon>
        <taxon>Alphaproteobacteria</taxon>
        <taxon>Rickettsiales</taxon>
        <taxon>Anaplasmataceae</taxon>
        <taxon>Anaplasma</taxon>
        <taxon>phagocytophilum group</taxon>
    </lineage>
</organism>
<name>A0A0F3PXC5_ANAPH</name>
<dbReference type="EMBL" id="LAOF01000001">
    <property type="protein sequence ID" value="KJV85030.1"/>
    <property type="molecule type" value="Genomic_DNA"/>
</dbReference>
<gene>
    <name evidence="1" type="ORF">APHWI1_0987</name>
</gene>
<evidence type="ECO:0000313" key="2">
    <source>
        <dbReference type="Proteomes" id="UP000033622"/>
    </source>
</evidence>
<dbReference type="AlphaFoldDB" id="A0A0F3PXC5"/>